<name>A0AAV3FST1_STRCB</name>
<comment type="caution">
    <text evidence="1">The sequence shown here is derived from an EMBL/GenBank/DDBJ whole genome shotgun (WGS) entry which is preliminary data.</text>
</comment>
<accession>A0AAV3FST1</accession>
<dbReference type="EMBL" id="AIDX01000001">
    <property type="protein sequence ID" value="EIQ81993.1"/>
    <property type="molecule type" value="Genomic_DNA"/>
</dbReference>
<protein>
    <recommendedName>
        <fullName evidence="3">Transposase</fullName>
    </recommendedName>
</protein>
<evidence type="ECO:0000313" key="1">
    <source>
        <dbReference type="EMBL" id="EIQ81993.1"/>
    </source>
</evidence>
<evidence type="ECO:0008006" key="3">
    <source>
        <dbReference type="Google" id="ProtNLM"/>
    </source>
</evidence>
<gene>
    <name evidence="1" type="ORF">SCAZ3_06295</name>
</gene>
<reference evidence="1 2" key="1">
    <citation type="journal article" date="2012" name="PLoS ONE">
        <title>Gene Repertoire Evolution of Streptococcus pyogenes Inferred from Phylogenomic Analysis with Streptococcus canis and Streptococcus dysgalactiae.</title>
        <authorList>
            <person name="Lefebure T."/>
            <person name="Richards V.P."/>
            <person name="Lang P."/>
            <person name="Pavinski-Bitar P."/>
            <person name="Stanhope M.J."/>
        </authorList>
    </citation>
    <scope>NUCLEOTIDE SEQUENCE [LARGE SCALE GENOMIC DNA]</scope>
    <source>
        <strain evidence="1 2">FSL Z3-227</strain>
    </source>
</reference>
<sequence>MNYSVEEQGSVILTLFADDQIRLYFHFLGHQIHFLLP</sequence>
<dbReference type="AlphaFoldDB" id="A0AAV3FST1"/>
<evidence type="ECO:0000313" key="2">
    <source>
        <dbReference type="Proteomes" id="UP000004423"/>
    </source>
</evidence>
<proteinExistence type="predicted"/>
<organism evidence="1 2">
    <name type="scientific">Streptococcus canis FSL Z3-227</name>
    <dbReference type="NCBI Taxonomy" id="482234"/>
    <lineage>
        <taxon>Bacteria</taxon>
        <taxon>Bacillati</taxon>
        <taxon>Bacillota</taxon>
        <taxon>Bacilli</taxon>
        <taxon>Lactobacillales</taxon>
        <taxon>Streptococcaceae</taxon>
        <taxon>Streptococcus</taxon>
    </lineage>
</organism>
<dbReference type="Proteomes" id="UP000004423">
    <property type="component" value="Unassembled WGS sequence"/>
</dbReference>